<evidence type="ECO:0008006" key="4">
    <source>
        <dbReference type="Google" id="ProtNLM"/>
    </source>
</evidence>
<gene>
    <name evidence="2" type="ORF">DSLASN_18420</name>
</gene>
<evidence type="ECO:0000256" key="1">
    <source>
        <dbReference type="SAM" id="Phobius"/>
    </source>
</evidence>
<dbReference type="EMBL" id="AP024488">
    <property type="protein sequence ID" value="BCS96210.1"/>
    <property type="molecule type" value="Genomic_DNA"/>
</dbReference>
<keyword evidence="1" id="KW-0812">Transmembrane</keyword>
<evidence type="ECO:0000313" key="2">
    <source>
        <dbReference type="EMBL" id="BCS96210.1"/>
    </source>
</evidence>
<organism evidence="2 3">
    <name type="scientific">Desulfoluna limicola</name>
    <dbReference type="NCBI Taxonomy" id="2810562"/>
    <lineage>
        <taxon>Bacteria</taxon>
        <taxon>Pseudomonadati</taxon>
        <taxon>Thermodesulfobacteriota</taxon>
        <taxon>Desulfobacteria</taxon>
        <taxon>Desulfobacterales</taxon>
        <taxon>Desulfolunaceae</taxon>
        <taxon>Desulfoluna</taxon>
    </lineage>
</organism>
<reference evidence="2 3" key="1">
    <citation type="submission" date="2021-02" db="EMBL/GenBank/DDBJ databases">
        <title>Complete genome of Desulfoluna sp. strain ASN36.</title>
        <authorList>
            <person name="Takahashi A."/>
            <person name="Kojima H."/>
            <person name="Fukui M."/>
        </authorList>
    </citation>
    <scope>NUCLEOTIDE SEQUENCE [LARGE SCALE GENOMIC DNA]</scope>
    <source>
        <strain evidence="2 3">ASN36</strain>
    </source>
</reference>
<dbReference type="Proteomes" id="UP001320148">
    <property type="component" value="Chromosome"/>
</dbReference>
<keyword evidence="1" id="KW-1133">Transmembrane helix</keyword>
<name>A0ABN6F3J4_9BACT</name>
<keyword evidence="3" id="KW-1185">Reference proteome</keyword>
<feature type="transmembrane region" description="Helical" evidence="1">
    <location>
        <begin position="6"/>
        <end position="28"/>
    </location>
</feature>
<sequence>MKKLLMILGGIFVVLIVIGVVGFSVLAVKGTALDKESKDYVDEVTPIILAHLNKETLFQYAGDELINSASPEEYDKIFNWFSKLGKFEEYKGSIGEANIFVSPNTGKQISGKYVAKAEFESGPATINITAIKKGDKWQLFGFHINSIALANE</sequence>
<protein>
    <recommendedName>
        <fullName evidence="4">DUF4440 domain-containing protein</fullName>
    </recommendedName>
</protein>
<proteinExistence type="predicted"/>
<evidence type="ECO:0000313" key="3">
    <source>
        <dbReference type="Proteomes" id="UP001320148"/>
    </source>
</evidence>
<keyword evidence="1" id="KW-0472">Membrane</keyword>
<accession>A0ABN6F3J4</accession>
<dbReference type="RefSeq" id="WP_236892551.1">
    <property type="nucleotide sequence ID" value="NZ_AP024488.1"/>
</dbReference>